<organism evidence="1 2">
    <name type="scientific">Candidatus Enterovibrio altilux</name>
    <dbReference type="NCBI Taxonomy" id="1927128"/>
    <lineage>
        <taxon>Bacteria</taxon>
        <taxon>Pseudomonadati</taxon>
        <taxon>Pseudomonadota</taxon>
        <taxon>Gammaproteobacteria</taxon>
        <taxon>Vibrionales</taxon>
        <taxon>Vibrionaceae</taxon>
        <taxon>Enterovibrio</taxon>
    </lineage>
</organism>
<proteinExistence type="predicted"/>
<dbReference type="KEGG" id="elux:BTN50_1999"/>
<name>A0A291BBQ0_9GAMM</name>
<keyword evidence="2" id="KW-1185">Reference proteome</keyword>
<protein>
    <submittedName>
        <fullName evidence="1">Mobile element protein</fullName>
    </submittedName>
</protein>
<evidence type="ECO:0000313" key="2">
    <source>
        <dbReference type="Proteomes" id="UP000218160"/>
    </source>
</evidence>
<dbReference type="AlphaFoldDB" id="A0A291BBQ0"/>
<dbReference type="EMBL" id="CP020663">
    <property type="protein sequence ID" value="ATF10414.1"/>
    <property type="molecule type" value="Genomic_DNA"/>
</dbReference>
<evidence type="ECO:0000313" key="1">
    <source>
        <dbReference type="EMBL" id="ATF10414.1"/>
    </source>
</evidence>
<sequence>MFRSMDKLCYKTTNWKQYNQALINRGSLTFWIEEEIIQLLNQAQQDHDG</sequence>
<reference evidence="2" key="1">
    <citation type="submission" date="2017-04" db="EMBL/GenBank/DDBJ databases">
        <title>Genome evolution of the luminous symbionts of deep sea anglerfish.</title>
        <authorList>
            <person name="Hendry T.A."/>
        </authorList>
    </citation>
    <scope>NUCLEOTIDE SEQUENCE [LARGE SCALE GENOMIC DNA]</scope>
</reference>
<dbReference type="Proteomes" id="UP000218160">
    <property type="component" value="Chromosome 2"/>
</dbReference>
<gene>
    <name evidence="1" type="ORF">BTN50_1999</name>
</gene>
<accession>A0A291BBQ0</accession>